<dbReference type="Proteomes" id="UP001214530">
    <property type="component" value="Chromosome"/>
</dbReference>
<feature type="chain" id="PRO_5042549058" evidence="1">
    <location>
        <begin position="19"/>
        <end position="426"/>
    </location>
</feature>
<protein>
    <submittedName>
        <fullName evidence="2">DUF4302 domain-containing protein</fullName>
    </submittedName>
</protein>
<keyword evidence="1" id="KW-0732">Signal</keyword>
<dbReference type="InterPro" id="IPR025396">
    <property type="entry name" value="DUF4302"/>
</dbReference>
<proteinExistence type="predicted"/>
<name>A0AAJ5W8A2_9SPHI</name>
<dbReference type="Pfam" id="PF14135">
    <property type="entry name" value="DUF4302"/>
    <property type="match status" value="1"/>
</dbReference>
<dbReference type="AlphaFoldDB" id="A0AAJ5W8A2"/>
<reference evidence="2" key="1">
    <citation type="submission" date="2023-03" db="EMBL/GenBank/DDBJ databases">
        <title>Andean soil-derived lignocellulolytic bacterial consortium as a source of novel taxa and putative plastic-active enzymes.</title>
        <authorList>
            <person name="Diaz-Garcia L."/>
            <person name="Chuvochina M."/>
            <person name="Feuerriegel G."/>
            <person name="Bunk B."/>
            <person name="Sproer C."/>
            <person name="Streit W.R."/>
            <person name="Rodriguez L.M."/>
            <person name="Overmann J."/>
            <person name="Jimenez D.J."/>
        </authorList>
    </citation>
    <scope>NUCLEOTIDE SEQUENCE</scope>
    <source>
        <strain evidence="2">MAG 3858</strain>
    </source>
</reference>
<evidence type="ECO:0000313" key="2">
    <source>
        <dbReference type="EMBL" id="WEK19018.1"/>
    </source>
</evidence>
<dbReference type="PROSITE" id="PS51257">
    <property type="entry name" value="PROKAR_LIPOPROTEIN"/>
    <property type="match status" value="1"/>
</dbReference>
<organism evidence="2 3">
    <name type="scientific">Candidatus Pedobacter colombiensis</name>
    <dbReference type="NCBI Taxonomy" id="3121371"/>
    <lineage>
        <taxon>Bacteria</taxon>
        <taxon>Pseudomonadati</taxon>
        <taxon>Bacteroidota</taxon>
        <taxon>Sphingobacteriia</taxon>
        <taxon>Sphingobacteriales</taxon>
        <taxon>Sphingobacteriaceae</taxon>
        <taxon>Pedobacter</taxon>
    </lineage>
</organism>
<gene>
    <name evidence="2" type="ORF">P0Y49_19775</name>
</gene>
<evidence type="ECO:0000313" key="3">
    <source>
        <dbReference type="Proteomes" id="UP001214530"/>
    </source>
</evidence>
<dbReference type="EMBL" id="CP119313">
    <property type="protein sequence ID" value="WEK19018.1"/>
    <property type="molecule type" value="Genomic_DNA"/>
</dbReference>
<evidence type="ECO:0000256" key="1">
    <source>
        <dbReference type="SAM" id="SignalP"/>
    </source>
</evidence>
<feature type="signal peptide" evidence="1">
    <location>
        <begin position="1"/>
        <end position="18"/>
    </location>
</feature>
<accession>A0AAJ5W8A2</accession>
<sequence length="426" mass="47144">MKKIILYGLLLMSLGACKKINNEPDKRPDVRLTEALTAYQDQLVGSPNGWIGYLYPKGGGGYTFKFKFDKNNRVVTYSDLKSAYSTTSKESSYRLRAAQVPSLYFDTYTYLNIIADPDPSISGGSATGNGKESDFEFSFISVSPDTIKLRGNFNKSDLVLVRAQADQGDDYIAKAFNTNLLIGKLNTFSYYYNQLTIGGKKYNMTINTSMHTISFYYLNNGVFTRFTTEYATAATGIVLRKPFIDGDIVVAEFHDFIVNDAAKTMTMVAGKTSASTTNEPVPLVIDTDAPRRMVSAGYAFTSDFGFTMNGVENAQKVTNIPGYLGIEYNFNYAQGYDALTFYYRNTQGKVASYAPAFLNQMTADGKLLLYGYAGAFGTSPGTAGATIITAVRTQLLDNQGYYVYETGLNSFDLVSVKDSKNWIRFY</sequence>